<reference evidence="1 2" key="1">
    <citation type="submission" date="2024-03" db="EMBL/GenBank/DDBJ databases">
        <title>Draft genome sequence of Pseudonocardia nematodicida JCM 31783.</title>
        <authorList>
            <person name="Butdee W."/>
            <person name="Duangmal K."/>
        </authorList>
    </citation>
    <scope>NUCLEOTIDE SEQUENCE [LARGE SCALE GENOMIC DNA]</scope>
    <source>
        <strain evidence="1 2">JCM 31783</strain>
    </source>
</reference>
<name>A0ABV1KIM3_9PSEU</name>
<dbReference type="Gene3D" id="3.40.50.1820">
    <property type="entry name" value="alpha/beta hydrolase"/>
    <property type="match status" value="1"/>
</dbReference>
<gene>
    <name evidence="1" type="ORF">WIS52_27895</name>
</gene>
<sequence length="256" mass="26546">MTVAGAVPVVSSWTEPEGIVPRGTVVVVPGRGEHAAVYERFGRRIAADGYRVWAVSDPTVDEARTRTQIRDLLDRTPSDEPGEAGPPPRVLVGSDTGALFAAGLVAQDPTGVDGLVLAGLPLGAGTAAAAGWDDELALRTSCPAHQGRLADDDAFRRGAVGEPVPAGWTERARPGAITFPVLGLHGTADAISPLAGVRDWFAGLSTGELVSIDGGVHDALNDRTHRTAAATAVLFLERLRGGTGPIARTEWTADAR</sequence>
<comment type="caution">
    <text evidence="1">The sequence shown here is derived from an EMBL/GenBank/DDBJ whole genome shotgun (WGS) entry which is preliminary data.</text>
</comment>
<dbReference type="EMBL" id="JBEDNQ010000014">
    <property type="protein sequence ID" value="MEQ3554306.1"/>
    <property type="molecule type" value="Genomic_DNA"/>
</dbReference>
<evidence type="ECO:0000313" key="1">
    <source>
        <dbReference type="EMBL" id="MEQ3554306.1"/>
    </source>
</evidence>
<dbReference type="SUPFAM" id="SSF53474">
    <property type="entry name" value="alpha/beta-Hydrolases"/>
    <property type="match status" value="1"/>
</dbReference>
<keyword evidence="2" id="KW-1185">Reference proteome</keyword>
<dbReference type="InterPro" id="IPR029058">
    <property type="entry name" value="AB_hydrolase_fold"/>
</dbReference>
<dbReference type="Proteomes" id="UP001494902">
    <property type="component" value="Unassembled WGS sequence"/>
</dbReference>
<dbReference type="RefSeq" id="WP_349301378.1">
    <property type="nucleotide sequence ID" value="NZ_JBEDNQ010000014.1"/>
</dbReference>
<evidence type="ECO:0000313" key="2">
    <source>
        <dbReference type="Proteomes" id="UP001494902"/>
    </source>
</evidence>
<organism evidence="1 2">
    <name type="scientific">Pseudonocardia nematodicida</name>
    <dbReference type="NCBI Taxonomy" id="1206997"/>
    <lineage>
        <taxon>Bacteria</taxon>
        <taxon>Bacillati</taxon>
        <taxon>Actinomycetota</taxon>
        <taxon>Actinomycetes</taxon>
        <taxon>Pseudonocardiales</taxon>
        <taxon>Pseudonocardiaceae</taxon>
        <taxon>Pseudonocardia</taxon>
    </lineage>
</organism>
<proteinExistence type="predicted"/>
<accession>A0ABV1KIM3</accession>
<protein>
    <submittedName>
        <fullName evidence="1">Lysophospholipase</fullName>
    </submittedName>
</protein>